<sequence>MVYVGSWLSMVYVVVSQLVESGSNPRPFRREKLWQSDLKSAWSEHQLSALSSLHQSILETRVRTWLSEISCLHFIFTF</sequence>
<organism evidence="2 3">
    <name type="scientific">Solanum pennellii</name>
    <name type="common">Tomato</name>
    <name type="synonym">Lycopersicon pennellii</name>
    <dbReference type="NCBI Taxonomy" id="28526"/>
    <lineage>
        <taxon>Eukaryota</taxon>
        <taxon>Viridiplantae</taxon>
        <taxon>Streptophyta</taxon>
        <taxon>Embryophyta</taxon>
        <taxon>Tracheophyta</taxon>
        <taxon>Spermatophyta</taxon>
        <taxon>Magnoliopsida</taxon>
        <taxon>eudicotyledons</taxon>
        <taxon>Gunneridae</taxon>
        <taxon>Pentapetalae</taxon>
        <taxon>asterids</taxon>
        <taxon>lamiids</taxon>
        <taxon>Solanales</taxon>
        <taxon>Solanaceae</taxon>
        <taxon>Solanoideae</taxon>
        <taxon>Solaneae</taxon>
        <taxon>Solanum</taxon>
        <taxon>Solanum subgen. Lycopersicon</taxon>
    </lineage>
</organism>
<gene>
    <name evidence="3" type="primary">LOC114078336</name>
</gene>
<keyword evidence="1" id="KW-0732">Signal</keyword>
<protein>
    <submittedName>
        <fullName evidence="3">Uncharacterized protein LOC114078336 isoform X2</fullName>
    </submittedName>
</protein>
<name>A0ABM1VG96_SOLPN</name>
<reference evidence="2" key="1">
    <citation type="journal article" date="2014" name="Nat. Genet.">
        <title>The genome of the stress-tolerant wild tomato species Solanum pennellii.</title>
        <authorList>
            <person name="Bolger A."/>
            <person name="Scossa F."/>
            <person name="Bolger M.E."/>
            <person name="Lanz C."/>
            <person name="Maumus F."/>
            <person name="Tohge T."/>
            <person name="Quesneville H."/>
            <person name="Alseekh S."/>
            <person name="Sorensen I."/>
            <person name="Lichtenstein G."/>
            <person name="Fich E.A."/>
            <person name="Conte M."/>
            <person name="Keller H."/>
            <person name="Schneeberger K."/>
            <person name="Schwacke R."/>
            <person name="Ofner I."/>
            <person name="Vrebalov J."/>
            <person name="Xu Y."/>
            <person name="Osorio S."/>
            <person name="Aflitos S.A."/>
            <person name="Schijlen E."/>
            <person name="Jimenez-Gomez J.M."/>
            <person name="Ryngajllo M."/>
            <person name="Kimura S."/>
            <person name="Kumar R."/>
            <person name="Koenig D."/>
            <person name="Headland L.R."/>
            <person name="Maloof J.N."/>
            <person name="Sinha N."/>
            <person name="van Ham R.C."/>
            <person name="Lankhorst R.K."/>
            <person name="Mao L."/>
            <person name="Vogel A."/>
            <person name="Arsova B."/>
            <person name="Panstruga R."/>
            <person name="Fei Z."/>
            <person name="Rose J.K."/>
            <person name="Zamir D."/>
            <person name="Carrari F."/>
            <person name="Giovannoni J.J."/>
            <person name="Weigel D."/>
            <person name="Usadel B."/>
            <person name="Fernie A.R."/>
        </authorList>
    </citation>
    <scope>NUCLEOTIDE SEQUENCE [LARGE SCALE GENOMIC DNA]</scope>
    <source>
        <strain evidence="2">cv. LA0716</strain>
    </source>
</reference>
<reference evidence="3" key="2">
    <citation type="submission" date="2025-08" db="UniProtKB">
        <authorList>
            <consortium name="RefSeq"/>
        </authorList>
    </citation>
    <scope>IDENTIFICATION</scope>
</reference>
<evidence type="ECO:0000313" key="2">
    <source>
        <dbReference type="Proteomes" id="UP000694930"/>
    </source>
</evidence>
<dbReference type="Proteomes" id="UP000694930">
    <property type="component" value="Chromosome 8"/>
</dbReference>
<evidence type="ECO:0000313" key="3">
    <source>
        <dbReference type="RefSeq" id="XP_027774764.1"/>
    </source>
</evidence>
<dbReference type="RefSeq" id="XP_027774764.1">
    <property type="nucleotide sequence ID" value="XM_027918963.1"/>
</dbReference>
<keyword evidence="2" id="KW-1185">Reference proteome</keyword>
<evidence type="ECO:0000256" key="1">
    <source>
        <dbReference type="SAM" id="SignalP"/>
    </source>
</evidence>
<dbReference type="GeneID" id="114078336"/>
<feature type="chain" id="PRO_5045625290" evidence="1">
    <location>
        <begin position="17"/>
        <end position="78"/>
    </location>
</feature>
<feature type="signal peptide" evidence="1">
    <location>
        <begin position="1"/>
        <end position="16"/>
    </location>
</feature>
<proteinExistence type="predicted"/>
<accession>A0ABM1VG96</accession>